<reference evidence="5 6" key="1">
    <citation type="submission" date="2018-11" db="EMBL/GenBank/DDBJ databases">
        <title>Photobacterium sp. BEI247 sp. nov., a marine bacterium isolated from Yongle Blue Hole in the South China Sea.</title>
        <authorList>
            <person name="Wang X."/>
        </authorList>
    </citation>
    <scope>NUCLEOTIDE SEQUENCE [LARGE SCALE GENOMIC DNA]</scope>
    <source>
        <strain evidence="6">BEI247</strain>
    </source>
</reference>
<organism evidence="5 6">
    <name type="scientific">Photobacterium chitinilyticum</name>
    <dbReference type="NCBI Taxonomy" id="2485123"/>
    <lineage>
        <taxon>Bacteria</taxon>
        <taxon>Pseudomonadati</taxon>
        <taxon>Pseudomonadota</taxon>
        <taxon>Gammaproteobacteria</taxon>
        <taxon>Vibrionales</taxon>
        <taxon>Vibrionaceae</taxon>
        <taxon>Photobacterium</taxon>
    </lineage>
</organism>
<sequence>MKINSLRHIIPAILVGLASSTAFAKTTLSERSIPTPVGISAEFSHVIENREMPLTIPVPESTEAWIALQNNFDRAGIELARGALERLGVTYEAKTFAGVDTFFVSPKNIAVEYEDKWLIHLHGGAFVFGGGESALREAAWLANGLGAQVISIDYRKPPLHPFPAALEDAVAVWKELIKKQKPTSTAIFGTSAGGNLTLATTLKLQELGLPLPGALYVGTPAVDLKETSDSWYVLEGLDPLGQRDGLIQSTLELYAGGQELNNPLISPVYADIESFPPTIFLTGTRDLLLSDTVRMHRLLRGADVETALHVYDGQSHGDYMLGLLADIPESEDAIKEIGQFFDIHLN</sequence>
<keyword evidence="2 5" id="KW-0378">Hydrolase</keyword>
<dbReference type="InterPro" id="IPR029058">
    <property type="entry name" value="AB_hydrolase_fold"/>
</dbReference>
<dbReference type="OrthoDB" id="9806180at2"/>
<dbReference type="InterPro" id="IPR013094">
    <property type="entry name" value="AB_hydrolase_3"/>
</dbReference>
<keyword evidence="6" id="KW-1185">Reference proteome</keyword>
<evidence type="ECO:0000313" key="6">
    <source>
        <dbReference type="Proteomes" id="UP000287563"/>
    </source>
</evidence>
<dbReference type="PANTHER" id="PTHR48081">
    <property type="entry name" value="AB HYDROLASE SUPERFAMILY PROTEIN C4A8.06C"/>
    <property type="match status" value="1"/>
</dbReference>
<keyword evidence="3" id="KW-0732">Signal</keyword>
<feature type="chain" id="PRO_5018657677" evidence="3">
    <location>
        <begin position="25"/>
        <end position="346"/>
    </location>
</feature>
<evidence type="ECO:0000259" key="4">
    <source>
        <dbReference type="Pfam" id="PF07859"/>
    </source>
</evidence>
<dbReference type="PANTHER" id="PTHR48081:SF30">
    <property type="entry name" value="ACETYL-HYDROLASE LIPR-RELATED"/>
    <property type="match status" value="1"/>
</dbReference>
<dbReference type="AlphaFoldDB" id="A0A3S3SY75"/>
<comment type="similarity">
    <text evidence="1">Belongs to the 'GDXG' lipolytic enzyme family.</text>
</comment>
<dbReference type="Proteomes" id="UP000287563">
    <property type="component" value="Unassembled WGS sequence"/>
</dbReference>
<feature type="domain" description="Alpha/beta hydrolase fold-3" evidence="4">
    <location>
        <begin position="118"/>
        <end position="317"/>
    </location>
</feature>
<evidence type="ECO:0000256" key="1">
    <source>
        <dbReference type="ARBA" id="ARBA00010515"/>
    </source>
</evidence>
<dbReference type="GO" id="GO:0004806">
    <property type="term" value="F:triacylglycerol lipase activity"/>
    <property type="evidence" value="ECO:0007669"/>
    <property type="project" value="TreeGrafter"/>
</dbReference>
<dbReference type="RefSeq" id="WP_128784467.1">
    <property type="nucleotide sequence ID" value="NZ_JAKJSG010000046.1"/>
</dbReference>
<accession>A0A3S3SY75</accession>
<dbReference type="Gene3D" id="3.40.50.1820">
    <property type="entry name" value="alpha/beta hydrolase"/>
    <property type="match status" value="1"/>
</dbReference>
<evidence type="ECO:0000256" key="2">
    <source>
        <dbReference type="ARBA" id="ARBA00022801"/>
    </source>
</evidence>
<comment type="caution">
    <text evidence="5">The sequence shown here is derived from an EMBL/GenBank/DDBJ whole genome shotgun (WGS) entry which is preliminary data.</text>
</comment>
<name>A0A3S3SY75_9GAMM</name>
<evidence type="ECO:0000313" key="5">
    <source>
        <dbReference type="EMBL" id="RWX54842.1"/>
    </source>
</evidence>
<dbReference type="Pfam" id="PF07859">
    <property type="entry name" value="Abhydrolase_3"/>
    <property type="match status" value="1"/>
</dbReference>
<proteinExistence type="inferred from homology"/>
<evidence type="ECO:0000256" key="3">
    <source>
        <dbReference type="SAM" id="SignalP"/>
    </source>
</evidence>
<dbReference type="EMBL" id="RJLM01000005">
    <property type="protein sequence ID" value="RWX54842.1"/>
    <property type="molecule type" value="Genomic_DNA"/>
</dbReference>
<gene>
    <name evidence="5" type="ORF">EDI28_13930</name>
</gene>
<dbReference type="SUPFAM" id="SSF53474">
    <property type="entry name" value="alpha/beta-Hydrolases"/>
    <property type="match status" value="1"/>
</dbReference>
<dbReference type="InterPro" id="IPR050300">
    <property type="entry name" value="GDXG_lipolytic_enzyme"/>
</dbReference>
<protein>
    <submittedName>
        <fullName evidence="5">Alpha/beta hydrolase</fullName>
    </submittedName>
</protein>
<feature type="signal peptide" evidence="3">
    <location>
        <begin position="1"/>
        <end position="24"/>
    </location>
</feature>